<protein>
    <submittedName>
        <fullName evidence="2">Uncharacterized protein</fullName>
    </submittedName>
</protein>
<feature type="compositionally biased region" description="Basic and acidic residues" evidence="1">
    <location>
        <begin position="133"/>
        <end position="142"/>
    </location>
</feature>
<accession>A0A674PMA3</accession>
<sequence>MHPSFSVNLEPGLDRGVPWGCDLYTFVTSAAGHMMRTLQKPRKNRPSKRQVNHRRFLHNMIQRCFADIEAANHRLASALYPKEEENNASVLAAEERDAVDRPDGSSPRKSSGRPAAAAASTCSDALFIAGDHDPSVKKDSKTTKSQTVACSAAQKREKETDEPVELTPTSSQRRPRPAGRPHNGPPRTGQEHPRRLSGSSARLRCHRVPPGRRRGPCSFPGPRPAASRIPRPLNPDVSWSLHLRTRPKEHCRHGGEPVVRDHGPPRRGQ</sequence>
<proteinExistence type="predicted"/>
<dbReference type="GeneTree" id="ENSGT00970000193820"/>
<feature type="compositionally biased region" description="Basic and acidic residues" evidence="1">
    <location>
        <begin position="246"/>
        <end position="269"/>
    </location>
</feature>
<reference evidence="2" key="2">
    <citation type="submission" date="2025-08" db="UniProtKB">
        <authorList>
            <consortium name="Ensembl"/>
        </authorList>
    </citation>
    <scope>IDENTIFICATION</scope>
</reference>
<organism evidence="2 3">
    <name type="scientific">Takifugu rubripes</name>
    <name type="common">Japanese pufferfish</name>
    <name type="synonym">Fugu rubripes</name>
    <dbReference type="NCBI Taxonomy" id="31033"/>
    <lineage>
        <taxon>Eukaryota</taxon>
        <taxon>Metazoa</taxon>
        <taxon>Chordata</taxon>
        <taxon>Craniata</taxon>
        <taxon>Vertebrata</taxon>
        <taxon>Euteleostomi</taxon>
        <taxon>Actinopterygii</taxon>
        <taxon>Neopterygii</taxon>
        <taxon>Teleostei</taxon>
        <taxon>Neoteleostei</taxon>
        <taxon>Acanthomorphata</taxon>
        <taxon>Eupercaria</taxon>
        <taxon>Tetraodontiformes</taxon>
        <taxon>Tetradontoidea</taxon>
        <taxon>Tetraodontidae</taxon>
        <taxon>Takifugu</taxon>
    </lineage>
</organism>
<feature type="region of interest" description="Disordered" evidence="1">
    <location>
        <begin position="133"/>
        <end position="269"/>
    </location>
</feature>
<dbReference type="InParanoid" id="A0A674PMA3"/>
<feature type="region of interest" description="Disordered" evidence="1">
    <location>
        <begin position="91"/>
        <end position="117"/>
    </location>
</feature>
<name>A0A674PMA3_TAKRU</name>
<keyword evidence="3" id="KW-1185">Reference proteome</keyword>
<feature type="compositionally biased region" description="Basic residues" evidence="1">
    <location>
        <begin position="203"/>
        <end position="215"/>
    </location>
</feature>
<evidence type="ECO:0000256" key="1">
    <source>
        <dbReference type="SAM" id="MobiDB-lite"/>
    </source>
</evidence>
<feature type="compositionally biased region" description="Low complexity" evidence="1">
    <location>
        <begin position="104"/>
        <end position="117"/>
    </location>
</feature>
<feature type="compositionally biased region" description="Basic and acidic residues" evidence="1">
    <location>
        <begin position="93"/>
        <end position="103"/>
    </location>
</feature>
<evidence type="ECO:0000313" key="3">
    <source>
        <dbReference type="Proteomes" id="UP000005226"/>
    </source>
</evidence>
<dbReference type="Ensembl" id="ENSTRUT00000073917.1">
    <property type="protein sequence ID" value="ENSTRUP00000086751.1"/>
    <property type="gene ID" value="ENSTRUG00000030991.1"/>
</dbReference>
<dbReference type="AlphaFoldDB" id="A0A674PMA3"/>
<reference evidence="2" key="3">
    <citation type="submission" date="2025-09" db="UniProtKB">
        <authorList>
            <consortium name="Ensembl"/>
        </authorList>
    </citation>
    <scope>IDENTIFICATION</scope>
</reference>
<reference evidence="2 3" key="1">
    <citation type="journal article" date="2011" name="Genome Biol. Evol.">
        <title>Integration of the genetic map and genome assembly of fugu facilitates insights into distinct features of genome evolution in teleosts and mammals.</title>
        <authorList>
            <person name="Kai W."/>
            <person name="Kikuchi K."/>
            <person name="Tohari S."/>
            <person name="Chew A.K."/>
            <person name="Tay A."/>
            <person name="Fujiwara A."/>
            <person name="Hosoya S."/>
            <person name="Suetake H."/>
            <person name="Naruse K."/>
            <person name="Brenner S."/>
            <person name="Suzuki Y."/>
            <person name="Venkatesh B."/>
        </authorList>
    </citation>
    <scope>NUCLEOTIDE SEQUENCE [LARGE SCALE GENOMIC DNA]</scope>
</reference>
<dbReference type="Proteomes" id="UP000005226">
    <property type="component" value="Chromosome 7"/>
</dbReference>
<evidence type="ECO:0000313" key="2">
    <source>
        <dbReference type="Ensembl" id="ENSTRUP00000086751.1"/>
    </source>
</evidence>